<proteinExistence type="predicted"/>
<name>A0A1X7VKC7_AMPQE</name>
<protein>
    <submittedName>
        <fullName evidence="2">Uncharacterized protein</fullName>
    </submittedName>
</protein>
<organism evidence="2">
    <name type="scientific">Amphimedon queenslandica</name>
    <name type="common">Sponge</name>
    <dbReference type="NCBI Taxonomy" id="400682"/>
    <lineage>
        <taxon>Eukaryota</taxon>
        <taxon>Metazoa</taxon>
        <taxon>Porifera</taxon>
        <taxon>Demospongiae</taxon>
        <taxon>Heteroscleromorpha</taxon>
        <taxon>Haplosclerida</taxon>
        <taxon>Niphatidae</taxon>
        <taxon>Amphimedon</taxon>
    </lineage>
</organism>
<sequence length="172" mass="17187">MPKTRQAARRGCGSGCGVSQEGAGPTSPAPGRGRPCHGVPLTRANLSPRVSAPVVQEPGPSSSALSVFLALFRQEVRQKVAAASPPGQSGAPLVPADLIPSLLADPPSGSPAGVVVLGMPPSSDPANPGMFSHHTPVVLPSQAFGVPGPPVAPGLSLSLSAEPIPARLVRRS</sequence>
<dbReference type="InParanoid" id="A0A1X7VKC7"/>
<reference evidence="2" key="1">
    <citation type="submission" date="2017-05" db="UniProtKB">
        <authorList>
            <consortium name="EnsemblMetazoa"/>
        </authorList>
    </citation>
    <scope>IDENTIFICATION</scope>
</reference>
<feature type="region of interest" description="Disordered" evidence="1">
    <location>
        <begin position="1"/>
        <end position="43"/>
    </location>
</feature>
<dbReference type="EnsemblMetazoa" id="Aqu2.1.40487_001">
    <property type="protein sequence ID" value="Aqu2.1.40487_001"/>
    <property type="gene ID" value="Aqu2.1.40487"/>
</dbReference>
<dbReference type="AlphaFoldDB" id="A0A1X7VKC7"/>
<evidence type="ECO:0000256" key="1">
    <source>
        <dbReference type="SAM" id="MobiDB-lite"/>
    </source>
</evidence>
<evidence type="ECO:0000313" key="2">
    <source>
        <dbReference type="EnsemblMetazoa" id="Aqu2.1.40487_001"/>
    </source>
</evidence>
<accession>A0A1X7VKC7</accession>